<evidence type="ECO:0000313" key="1">
    <source>
        <dbReference type="EMBL" id="SDU55448.1"/>
    </source>
</evidence>
<proteinExistence type="predicted"/>
<accession>A0AAX2DCY2</accession>
<reference evidence="1 2" key="1">
    <citation type="submission" date="2016-10" db="EMBL/GenBank/DDBJ databases">
        <authorList>
            <person name="Varghese N."/>
            <person name="Submissions S."/>
        </authorList>
    </citation>
    <scope>NUCLEOTIDE SEQUENCE [LARGE SCALE GENOMIC DNA]</scope>
    <source>
        <strain evidence="1 2">DSM 16733</strain>
    </source>
</reference>
<sequence length="308" mass="32453">MLTSSRAGSLPQFLRCTGCCVRRRPHVGASLLAIAVGQPRRMLDVQASSRASSLPQDFALYWMLCTPQTPCGSEPARDSGGSVQEDVGCAGVIASKLAPTGFCVVLDAVRRRPRVGASLIAMAVCQSRRMLDVPPSSRAGSLPQFLRCTGCCVRRKPHVGASLLAIAVGQSRKMLDVPPSSRAGSLPQDFALYWMLCTPPTPCGSEPARDGGVSVQEDVGCADVIASGLAPTGSGGVCTVSWDHHPQNCNHQPYPTRPQANARQVMAGNRRTGGTCSRRFQPSHRLQVIAASNSAARAGCTQSSDNPS</sequence>
<organism evidence="1 2">
    <name type="scientific">Pseudomonas mediterranea</name>
    <dbReference type="NCBI Taxonomy" id="183795"/>
    <lineage>
        <taxon>Bacteria</taxon>
        <taxon>Pseudomonadati</taxon>
        <taxon>Pseudomonadota</taxon>
        <taxon>Gammaproteobacteria</taxon>
        <taxon>Pseudomonadales</taxon>
        <taxon>Pseudomonadaceae</taxon>
        <taxon>Pseudomonas</taxon>
    </lineage>
</organism>
<gene>
    <name evidence="1" type="ORF">SAMN05216476_3100</name>
</gene>
<evidence type="ECO:0000313" key="2">
    <source>
        <dbReference type="Proteomes" id="UP000183772"/>
    </source>
</evidence>
<dbReference type="AlphaFoldDB" id="A0AAX2DCY2"/>
<protein>
    <submittedName>
        <fullName evidence="1">Uncharacterized protein</fullName>
    </submittedName>
</protein>
<dbReference type="EMBL" id="LT629790">
    <property type="protein sequence ID" value="SDU55448.1"/>
    <property type="molecule type" value="Genomic_DNA"/>
</dbReference>
<dbReference type="Proteomes" id="UP000183772">
    <property type="component" value="Chromosome I"/>
</dbReference>
<keyword evidence="2" id="KW-1185">Reference proteome</keyword>
<name>A0AAX2DCY2_9PSED</name>